<feature type="domain" description="Copper-binding protein MbnP-like" evidence="1">
    <location>
        <begin position="30"/>
        <end position="212"/>
    </location>
</feature>
<protein>
    <submittedName>
        <fullName evidence="2">MbnP family protein</fullName>
    </submittedName>
</protein>
<accession>A0ABW2U3P6</accession>
<sequence>MEPTAETGVFTLHMDNGLSVTGANGTTTFSALVLNANTYKTAAGDDFAVSTFKYYISNVKLAKADGSTYAVPDTYFLVDHATPATQALAMKGVPVGDYTGISFTVGVDSTRTKAVNFTGVLDANNGMYWDMNGPEFINLKLEGRSPQSPTTGLVFHIAGYKHATTNTIRTVTLPFPTAKLLVRTDHSPEIHMHVDLAKLFDGPNPVRFGTTYNVMGGLPAARIADNLAAGMFSVSHIHAN</sequence>
<evidence type="ECO:0000259" key="1">
    <source>
        <dbReference type="Pfam" id="PF20243"/>
    </source>
</evidence>
<name>A0ABW2U3P6_9BACT</name>
<dbReference type="Pfam" id="PF20243">
    <property type="entry name" value="MbnP"/>
    <property type="match status" value="1"/>
</dbReference>
<comment type="caution">
    <text evidence="2">The sequence shown here is derived from an EMBL/GenBank/DDBJ whole genome shotgun (WGS) entry which is preliminary data.</text>
</comment>
<dbReference type="Proteomes" id="UP001596513">
    <property type="component" value="Unassembled WGS sequence"/>
</dbReference>
<dbReference type="InterPro" id="IPR046863">
    <property type="entry name" value="MbnP-like_dom"/>
</dbReference>
<dbReference type="EMBL" id="JBHTEK010000001">
    <property type="protein sequence ID" value="MFC7668083.1"/>
    <property type="molecule type" value="Genomic_DNA"/>
</dbReference>
<organism evidence="2 3">
    <name type="scientific">Hymenobacter humi</name>
    <dbReference type="NCBI Taxonomy" id="1411620"/>
    <lineage>
        <taxon>Bacteria</taxon>
        <taxon>Pseudomonadati</taxon>
        <taxon>Bacteroidota</taxon>
        <taxon>Cytophagia</taxon>
        <taxon>Cytophagales</taxon>
        <taxon>Hymenobacteraceae</taxon>
        <taxon>Hymenobacter</taxon>
    </lineage>
</organism>
<gene>
    <name evidence="2" type="ORF">ACFQT0_12335</name>
</gene>
<reference evidence="3" key="1">
    <citation type="journal article" date="2019" name="Int. J. Syst. Evol. Microbiol.">
        <title>The Global Catalogue of Microorganisms (GCM) 10K type strain sequencing project: providing services to taxonomists for standard genome sequencing and annotation.</title>
        <authorList>
            <consortium name="The Broad Institute Genomics Platform"/>
            <consortium name="The Broad Institute Genome Sequencing Center for Infectious Disease"/>
            <person name="Wu L."/>
            <person name="Ma J."/>
        </authorList>
    </citation>
    <scope>NUCLEOTIDE SEQUENCE [LARGE SCALE GENOMIC DNA]</scope>
    <source>
        <strain evidence="3">JCM 19635</strain>
    </source>
</reference>
<keyword evidence="3" id="KW-1185">Reference proteome</keyword>
<proteinExistence type="predicted"/>
<evidence type="ECO:0000313" key="3">
    <source>
        <dbReference type="Proteomes" id="UP001596513"/>
    </source>
</evidence>
<evidence type="ECO:0000313" key="2">
    <source>
        <dbReference type="EMBL" id="MFC7668083.1"/>
    </source>
</evidence>
<dbReference type="RefSeq" id="WP_380203122.1">
    <property type="nucleotide sequence ID" value="NZ_JBHTEK010000001.1"/>
</dbReference>